<protein>
    <submittedName>
        <fullName evidence="1">Uncharacterized protein</fullName>
    </submittedName>
</protein>
<reference evidence="1 2" key="1">
    <citation type="submission" date="2011-02" db="EMBL/GenBank/DDBJ databases">
        <authorList>
            <person name="Muzny D."/>
            <person name="Qin X."/>
            <person name="Deng J."/>
            <person name="Jiang H."/>
            <person name="Liu Y."/>
            <person name="Qu J."/>
            <person name="Song X.-Z."/>
            <person name="Zhang L."/>
            <person name="Thornton R."/>
            <person name="Coyle M."/>
            <person name="Francisco L."/>
            <person name="Jackson L."/>
            <person name="Javaid M."/>
            <person name="Korchina V."/>
            <person name="Kovar C."/>
            <person name="Mata R."/>
            <person name="Mathew T."/>
            <person name="Ngo R."/>
            <person name="Nguyen L."/>
            <person name="Nguyen N."/>
            <person name="Okwuonu G."/>
            <person name="Ongeri F."/>
            <person name="Pham C."/>
            <person name="Simmons D."/>
            <person name="Wilczek-Boney K."/>
            <person name="Hale W."/>
            <person name="Jakkamsetti A."/>
            <person name="Pham P."/>
            <person name="Ruth R."/>
            <person name="San Lucas F."/>
            <person name="Warren J."/>
            <person name="Zhang J."/>
            <person name="Zhao Z."/>
            <person name="Zhou C."/>
            <person name="Zhu D."/>
            <person name="Lee S."/>
            <person name="Bess C."/>
            <person name="Blankenburg K."/>
            <person name="Forbes L."/>
            <person name="Fu Q."/>
            <person name="Gubbala S."/>
            <person name="Hirani K."/>
            <person name="Jayaseelan J.C."/>
            <person name="Lara F."/>
            <person name="Munidasa M."/>
            <person name="Palculict T."/>
            <person name="Patil S."/>
            <person name="Pu L.-L."/>
            <person name="Saada N."/>
            <person name="Tang L."/>
            <person name="Weissenberger G."/>
            <person name="Zhu Y."/>
            <person name="Hemphill L."/>
            <person name="Shang Y."/>
            <person name="Youmans B."/>
            <person name="Ayvaz T."/>
            <person name="Ross M."/>
            <person name="Santibanez J."/>
            <person name="Aqrawi P."/>
            <person name="Gross S."/>
            <person name="Joshi V."/>
            <person name="Fowler G."/>
            <person name="Nazareth L."/>
            <person name="Reid J."/>
            <person name="Worley K."/>
            <person name="Petrosino J."/>
            <person name="Highlander S."/>
            <person name="Gibbs R."/>
        </authorList>
    </citation>
    <scope>NUCLEOTIDE SEQUENCE [LARGE SCALE GENOMIC DNA]</scope>
    <source>
        <strain evidence="1 2">ATCC BAA-1200</strain>
    </source>
</reference>
<evidence type="ECO:0000313" key="2">
    <source>
        <dbReference type="Proteomes" id="UP000004105"/>
    </source>
</evidence>
<gene>
    <name evidence="1" type="ORF">HMPREF9123_1064</name>
</gene>
<dbReference type="HOGENOM" id="CLU_3101237_0_0_4"/>
<evidence type="ECO:0000313" key="1">
    <source>
        <dbReference type="EMBL" id="EGF11258.1"/>
    </source>
</evidence>
<accession>F2BBF9</accession>
<dbReference type="EMBL" id="AFAY01000021">
    <property type="protein sequence ID" value="EGF11258.1"/>
    <property type="molecule type" value="Genomic_DNA"/>
</dbReference>
<sequence>MVQINPKRPSENRVFQTASNFARMPFGCVCPIRRSLCKRPEKPRFYATIVR</sequence>
<proteinExistence type="predicted"/>
<name>F2BBF9_9NEIS</name>
<keyword evidence="2" id="KW-1185">Reference proteome</keyword>
<organism evidence="1 2">
    <name type="scientific">Neisseria bacilliformis ATCC BAA-1200</name>
    <dbReference type="NCBI Taxonomy" id="888742"/>
    <lineage>
        <taxon>Bacteria</taxon>
        <taxon>Pseudomonadati</taxon>
        <taxon>Pseudomonadota</taxon>
        <taxon>Betaproteobacteria</taxon>
        <taxon>Neisseriales</taxon>
        <taxon>Neisseriaceae</taxon>
        <taxon>Neisseria</taxon>
    </lineage>
</organism>
<dbReference type="Proteomes" id="UP000004105">
    <property type="component" value="Unassembled WGS sequence"/>
</dbReference>
<comment type="caution">
    <text evidence="1">The sequence shown here is derived from an EMBL/GenBank/DDBJ whole genome shotgun (WGS) entry which is preliminary data.</text>
</comment>
<dbReference type="AlphaFoldDB" id="F2BBF9"/>